<name>A0A919XPB8_9BACL</name>
<evidence type="ECO:0000313" key="1">
    <source>
        <dbReference type="EMBL" id="GIO33798.1"/>
    </source>
</evidence>
<proteinExistence type="predicted"/>
<dbReference type="Proteomes" id="UP000679779">
    <property type="component" value="Unassembled WGS sequence"/>
</dbReference>
<evidence type="ECO:0000313" key="2">
    <source>
        <dbReference type="Proteomes" id="UP000679779"/>
    </source>
</evidence>
<accession>A0A919XPB8</accession>
<reference evidence="1" key="1">
    <citation type="submission" date="2021-03" db="EMBL/GenBank/DDBJ databases">
        <title>Antimicrobial resistance genes in bacteria isolated from Japanese honey, and their potential for conferring macrolide and lincosamide resistance in the American foulbrood pathogen Paenibacillus larvae.</title>
        <authorList>
            <person name="Okamoto M."/>
            <person name="Kumagai M."/>
            <person name="Kanamori H."/>
            <person name="Takamatsu D."/>
        </authorList>
    </citation>
    <scope>NUCLEOTIDE SEQUENCE</scope>
    <source>
        <strain evidence="1">J2TS6</strain>
    </source>
</reference>
<gene>
    <name evidence="1" type="ORF">J2TS6_49390</name>
</gene>
<protein>
    <submittedName>
        <fullName evidence="1">Uncharacterized protein</fullName>
    </submittedName>
</protein>
<organism evidence="1 2">
    <name type="scientific">Paenibacillus albilobatus</name>
    <dbReference type="NCBI Taxonomy" id="2716884"/>
    <lineage>
        <taxon>Bacteria</taxon>
        <taxon>Bacillati</taxon>
        <taxon>Bacillota</taxon>
        <taxon>Bacilli</taxon>
        <taxon>Bacillales</taxon>
        <taxon>Paenibacillaceae</taxon>
        <taxon>Paenibacillus</taxon>
    </lineage>
</organism>
<dbReference type="AlphaFoldDB" id="A0A919XPB8"/>
<comment type="caution">
    <text evidence="1">The sequence shown here is derived from an EMBL/GenBank/DDBJ whole genome shotgun (WGS) entry which is preliminary data.</text>
</comment>
<sequence length="58" mass="6898">MDKRPLLTRKQRHKLYQPPKRNCTAFDKGTFGMDSGLRHDYIGNRRDEMCGFLMSEFC</sequence>
<dbReference type="EMBL" id="BORQ01000007">
    <property type="protein sequence ID" value="GIO33798.1"/>
    <property type="molecule type" value="Genomic_DNA"/>
</dbReference>
<keyword evidence="2" id="KW-1185">Reference proteome</keyword>